<dbReference type="AlphaFoldDB" id="A0A915MX08"/>
<dbReference type="GO" id="GO:0042721">
    <property type="term" value="C:TIM22 mitochondrial import inner membrane insertion complex"/>
    <property type="evidence" value="ECO:0007669"/>
    <property type="project" value="InterPro"/>
</dbReference>
<evidence type="ECO:0000256" key="1">
    <source>
        <dbReference type="ARBA" id="ARBA00022478"/>
    </source>
</evidence>
<evidence type="ECO:0000259" key="3">
    <source>
        <dbReference type="Pfam" id="PF13656"/>
    </source>
</evidence>
<dbReference type="WBParaSite" id="scaffold5303_cov242.g9390">
    <property type="protein sequence ID" value="scaffold5303_cov242.g9390"/>
    <property type="gene ID" value="scaffold5303_cov242.g9390"/>
</dbReference>
<feature type="domain" description="DNA-directed RNA polymerase RBP11-like dimerisation" evidence="3">
    <location>
        <begin position="38"/>
        <end position="115"/>
    </location>
</feature>
<name>A0A915MX08_MELJA</name>
<evidence type="ECO:0000313" key="4">
    <source>
        <dbReference type="Proteomes" id="UP000887561"/>
    </source>
</evidence>
<dbReference type="Proteomes" id="UP000887561">
    <property type="component" value="Unplaced"/>
</dbReference>
<dbReference type="SUPFAM" id="SSF55257">
    <property type="entry name" value="RBP11-like subunits of RNA polymerase"/>
    <property type="match status" value="1"/>
</dbReference>
<dbReference type="InterPro" id="IPR033898">
    <property type="entry name" value="RNAP_AC19"/>
</dbReference>
<keyword evidence="1" id="KW-0240">DNA-directed RNA polymerase</keyword>
<dbReference type="InterPro" id="IPR009025">
    <property type="entry name" value="RBP11-like_dimer"/>
</dbReference>
<reference evidence="5" key="1">
    <citation type="submission" date="2022-11" db="UniProtKB">
        <authorList>
            <consortium name="WormBaseParasite"/>
        </authorList>
    </citation>
    <scope>IDENTIFICATION</scope>
</reference>
<dbReference type="GO" id="GO:0045039">
    <property type="term" value="P:protein insertion into mitochondrial inner membrane"/>
    <property type="evidence" value="ECO:0007669"/>
    <property type="project" value="TreeGrafter"/>
</dbReference>
<evidence type="ECO:0000256" key="2">
    <source>
        <dbReference type="ARBA" id="ARBA00023163"/>
    </source>
</evidence>
<dbReference type="GO" id="GO:0046983">
    <property type="term" value="F:protein dimerization activity"/>
    <property type="evidence" value="ECO:0007669"/>
    <property type="project" value="InterPro"/>
</dbReference>
<dbReference type="InterPro" id="IPR019322">
    <property type="entry name" value="TIMM29"/>
</dbReference>
<proteinExistence type="predicted"/>
<dbReference type="InterPro" id="IPR036603">
    <property type="entry name" value="RBP11-like"/>
</dbReference>
<protein>
    <submittedName>
        <fullName evidence="5">DNA-directed RNA polymerase RBP11-like dimerisation domain-containing protein</fullName>
    </submittedName>
</protein>
<dbReference type="PANTHER" id="PTHR21435">
    <property type="entry name" value="MITOCHONDRIAL IMPORT INNER MEMBRANE TRANSLOCASE SUBUNIT TIM29"/>
    <property type="match status" value="1"/>
</dbReference>
<accession>A0A915MX08</accession>
<dbReference type="PANTHER" id="PTHR21435:SF1">
    <property type="entry name" value="MITOCHONDRIAL IMPORT INNER MEMBRANE TRANSLOCASE SUBUNIT TIM29"/>
    <property type="match status" value="1"/>
</dbReference>
<evidence type="ECO:0000313" key="5">
    <source>
        <dbReference type="WBParaSite" id="scaffold5303_cov242.g9390"/>
    </source>
</evidence>
<keyword evidence="4" id="KW-1185">Reference proteome</keyword>
<dbReference type="Pfam" id="PF13656">
    <property type="entry name" value="RNA_pol_L_2"/>
    <property type="match status" value="1"/>
</dbReference>
<dbReference type="Pfam" id="PF10171">
    <property type="entry name" value="Tim29"/>
    <property type="match status" value="1"/>
</dbReference>
<sequence>MSQAKQDSLTISRLPPSSVAEKIEILDPDGYKSDQTMLTIVLHEEDHTIGNALKHIICQMLVILIFGSNVYLGVEFCGYNIPHPLEDKILIRIQTEKGYSAGDILCRGLEDLHTMQAFRISIKEYFTRLAYDYSASVKDLSLDVREKPFKSIASISLIFGLTFAYHKNPGERELRNKLANLRQKMILIPVTIHSKKADNCLEKYTKLLNEKRLDFVNFWFIALLVERDYNPNVANDRITRQWPWIDLWRNCFDFGICGRFWMLENSFNDCDICEEEFL</sequence>
<organism evidence="4 5">
    <name type="scientific">Meloidogyne javanica</name>
    <name type="common">Root-knot nematode worm</name>
    <dbReference type="NCBI Taxonomy" id="6303"/>
    <lineage>
        <taxon>Eukaryota</taxon>
        <taxon>Metazoa</taxon>
        <taxon>Ecdysozoa</taxon>
        <taxon>Nematoda</taxon>
        <taxon>Chromadorea</taxon>
        <taxon>Rhabditida</taxon>
        <taxon>Tylenchina</taxon>
        <taxon>Tylenchomorpha</taxon>
        <taxon>Tylenchoidea</taxon>
        <taxon>Meloidogynidae</taxon>
        <taxon>Meloidogyninae</taxon>
        <taxon>Meloidogyne</taxon>
        <taxon>Meloidogyne incognita group</taxon>
    </lineage>
</organism>
<dbReference type="GO" id="GO:0006351">
    <property type="term" value="P:DNA-templated transcription"/>
    <property type="evidence" value="ECO:0007669"/>
    <property type="project" value="InterPro"/>
</dbReference>
<keyword evidence="2" id="KW-0804">Transcription</keyword>
<dbReference type="CDD" id="cd07029">
    <property type="entry name" value="RNAP_I_III_AC19"/>
    <property type="match status" value="1"/>
</dbReference>
<dbReference type="Gene3D" id="3.30.1360.10">
    <property type="entry name" value="RNA polymerase, RBP11-like subunit"/>
    <property type="match status" value="1"/>
</dbReference>
<dbReference type="GO" id="GO:0000428">
    <property type="term" value="C:DNA-directed RNA polymerase complex"/>
    <property type="evidence" value="ECO:0007669"/>
    <property type="project" value="UniProtKB-KW"/>
</dbReference>